<evidence type="ECO:0000256" key="1">
    <source>
        <dbReference type="SAM" id="Phobius"/>
    </source>
</evidence>
<dbReference type="RefSeq" id="WP_181191404.1">
    <property type="nucleotide sequence ID" value="NZ_JABFED010000001.1"/>
</dbReference>
<feature type="transmembrane region" description="Helical" evidence="1">
    <location>
        <begin position="155"/>
        <end position="173"/>
    </location>
</feature>
<feature type="transmembrane region" description="Helical" evidence="1">
    <location>
        <begin position="284"/>
        <end position="303"/>
    </location>
</feature>
<dbReference type="AlphaFoldDB" id="A0A7V8USS1"/>
<keyword evidence="3" id="KW-1185">Reference proteome</keyword>
<name>A0A7V8USS1_9CORY</name>
<feature type="transmembrane region" description="Helical" evidence="1">
    <location>
        <begin position="349"/>
        <end position="367"/>
    </location>
</feature>
<evidence type="ECO:0000313" key="3">
    <source>
        <dbReference type="Proteomes" id="UP000577408"/>
    </source>
</evidence>
<dbReference type="Proteomes" id="UP000577408">
    <property type="component" value="Unassembled WGS sequence"/>
</dbReference>
<feature type="transmembrane region" description="Helical" evidence="1">
    <location>
        <begin position="97"/>
        <end position="122"/>
    </location>
</feature>
<feature type="transmembrane region" description="Helical" evidence="1">
    <location>
        <begin position="309"/>
        <end position="328"/>
    </location>
</feature>
<comment type="caution">
    <text evidence="2">The sequence shown here is derived from an EMBL/GenBank/DDBJ whole genome shotgun (WGS) entry which is preliminary data.</text>
</comment>
<feature type="transmembrane region" description="Helical" evidence="1">
    <location>
        <begin position="215"/>
        <end position="236"/>
    </location>
</feature>
<feature type="transmembrane region" description="Helical" evidence="1">
    <location>
        <begin position="373"/>
        <end position="393"/>
    </location>
</feature>
<dbReference type="EMBL" id="JABFED010000001">
    <property type="protein sequence ID" value="MBA1836682.1"/>
    <property type="molecule type" value="Genomic_DNA"/>
</dbReference>
<feature type="transmembrane region" description="Helical" evidence="1">
    <location>
        <begin position="49"/>
        <end position="68"/>
    </location>
</feature>
<feature type="transmembrane region" description="Helical" evidence="1">
    <location>
        <begin position="405"/>
        <end position="429"/>
    </location>
</feature>
<proteinExistence type="predicted"/>
<feature type="transmembrane region" description="Helical" evidence="1">
    <location>
        <begin position="16"/>
        <end position="37"/>
    </location>
</feature>
<protein>
    <recommendedName>
        <fullName evidence="4">ABC-2 family transporter protein</fullName>
    </recommendedName>
</protein>
<sequence length="471" mass="49670">MSLLRAEWIRAKGSTLWWLAGAGLLLGLLLTAFSLVGDVGSAKSLLYPQGLLVTGMAAPVAALFAGLAEHRERDARAGGTLWRPVSSTGTRAARITVVWLALAVFVVLDFVVPVAAALVFGLDGAAKVALVGAFVWLGMLGPAGLAAAATRRVGLLPTLVAAFVFTIELGYFVERSWWWLNPGAWPARLALPTMEMHFNLLPLEDTSPMAGESPFPALALTLLLGAAGFAAAVLTPRRTRPILRRRTTNEVVAPAPAGPAMPRPAYTGFMSAWKGVARAGRMPSLSMVLVLTALVLLFATRYPEDVRQALFAYAILPVGAGVLPTLVWPRIRPAWALMQVEHLRVGAALLGWFTSIVVLVCLFAGVVTGSARFGALSLVAGTVLVLAALAVTVRFGVMWTLAATVLVTIVSATIGGDVLAESFLWIAAVPAWPVTATGPRVWVALAVGAVLSAALVVELHRGLRGIRPVRR</sequence>
<gene>
    <name evidence="2" type="ORF">HMA55_01955</name>
</gene>
<evidence type="ECO:0008006" key="4">
    <source>
        <dbReference type="Google" id="ProtNLM"/>
    </source>
</evidence>
<evidence type="ECO:0000313" key="2">
    <source>
        <dbReference type="EMBL" id="MBA1836682.1"/>
    </source>
</evidence>
<keyword evidence="1" id="KW-0472">Membrane</keyword>
<reference evidence="2 3" key="1">
    <citation type="submission" date="2020-05" db="EMBL/GenBank/DDBJ databases">
        <title>Descriptions of Corynebacterium xxxx sp. nov., Corynebacterium yyyy sp. nov. and Corynebacterium zzzz sp. nov.</title>
        <authorList>
            <person name="Zhang G."/>
        </authorList>
    </citation>
    <scope>NUCLEOTIDE SEQUENCE [LARGE SCALE GENOMIC DNA]</scope>
    <source>
        <strain evidence="3">zg-913</strain>
    </source>
</reference>
<organism evidence="2 3">
    <name type="scientific">Corynebacterium wankanglinii</name>
    <dbReference type="NCBI Taxonomy" id="2735136"/>
    <lineage>
        <taxon>Bacteria</taxon>
        <taxon>Bacillati</taxon>
        <taxon>Actinomycetota</taxon>
        <taxon>Actinomycetes</taxon>
        <taxon>Mycobacteriales</taxon>
        <taxon>Corynebacteriaceae</taxon>
        <taxon>Corynebacterium</taxon>
    </lineage>
</organism>
<feature type="transmembrane region" description="Helical" evidence="1">
    <location>
        <begin position="441"/>
        <end position="463"/>
    </location>
</feature>
<keyword evidence="1" id="KW-1133">Transmembrane helix</keyword>
<feature type="transmembrane region" description="Helical" evidence="1">
    <location>
        <begin position="128"/>
        <end position="148"/>
    </location>
</feature>
<accession>A0A7V8USS1</accession>
<keyword evidence="1" id="KW-0812">Transmembrane</keyword>